<feature type="chain" id="PRO_5011000587" evidence="11">
    <location>
        <begin position="23"/>
        <end position="420"/>
    </location>
</feature>
<evidence type="ECO:0000313" key="13">
    <source>
        <dbReference type="EMBL" id="ORY95145.1"/>
    </source>
</evidence>
<dbReference type="GO" id="GO:0006508">
    <property type="term" value="P:proteolysis"/>
    <property type="evidence" value="ECO:0007669"/>
    <property type="project" value="UniProtKB-KW"/>
</dbReference>
<keyword evidence="2 10" id="KW-0645">Protease</keyword>
<dbReference type="RefSeq" id="XP_021875352.1">
    <property type="nucleotide sequence ID" value="XM_022030787.1"/>
</dbReference>
<accession>A0A1Y2G5I7</accession>
<feature type="domain" description="Peptidase A1" evidence="12">
    <location>
        <begin position="104"/>
        <end position="416"/>
    </location>
</feature>
<dbReference type="CDD" id="cd05471">
    <property type="entry name" value="pepsin_like"/>
    <property type="match status" value="1"/>
</dbReference>
<feature type="disulfide bond" evidence="9">
    <location>
        <begin position="135"/>
        <end position="140"/>
    </location>
</feature>
<dbReference type="Gene3D" id="2.40.70.10">
    <property type="entry name" value="Acid Proteases"/>
    <property type="match status" value="2"/>
</dbReference>
<evidence type="ECO:0000256" key="9">
    <source>
        <dbReference type="PIRSR" id="PIRSR601461-2"/>
    </source>
</evidence>
<evidence type="ECO:0000259" key="12">
    <source>
        <dbReference type="PROSITE" id="PS51767"/>
    </source>
</evidence>
<dbReference type="InterPro" id="IPR001969">
    <property type="entry name" value="Aspartic_peptidase_AS"/>
</dbReference>
<dbReference type="InParanoid" id="A0A1Y2G5I7"/>
<keyword evidence="14" id="KW-1185">Reference proteome</keyword>
<keyword evidence="7 9" id="KW-1015">Disulfide bond</keyword>
<evidence type="ECO:0000256" key="6">
    <source>
        <dbReference type="ARBA" id="ARBA00023145"/>
    </source>
</evidence>
<dbReference type="PROSITE" id="PS00141">
    <property type="entry name" value="ASP_PROTEASE"/>
    <property type="match status" value="2"/>
</dbReference>
<dbReference type="Pfam" id="PF00026">
    <property type="entry name" value="Asp"/>
    <property type="match status" value="1"/>
</dbReference>
<keyword evidence="4 10" id="KW-0064">Aspartyl protease</keyword>
<dbReference type="GO" id="GO:0004190">
    <property type="term" value="F:aspartic-type endopeptidase activity"/>
    <property type="evidence" value="ECO:0007669"/>
    <property type="project" value="UniProtKB-KW"/>
</dbReference>
<evidence type="ECO:0000256" key="2">
    <source>
        <dbReference type="ARBA" id="ARBA00022670"/>
    </source>
</evidence>
<dbReference type="PANTHER" id="PTHR47966">
    <property type="entry name" value="BETA-SITE APP-CLEAVING ENZYME, ISOFORM A-RELATED"/>
    <property type="match status" value="1"/>
</dbReference>
<keyword evidence="3 11" id="KW-0732">Signal</keyword>
<protein>
    <submittedName>
        <fullName evidence="13">Aspartic peptidase domain-containing protein</fullName>
    </submittedName>
</protein>
<evidence type="ECO:0000256" key="8">
    <source>
        <dbReference type="PIRSR" id="PIRSR601461-1"/>
    </source>
</evidence>
<evidence type="ECO:0000256" key="4">
    <source>
        <dbReference type="ARBA" id="ARBA00022750"/>
    </source>
</evidence>
<feature type="active site" evidence="8">
    <location>
        <position position="122"/>
    </location>
</feature>
<keyword evidence="5 10" id="KW-0378">Hydrolase</keyword>
<dbReference type="STRING" id="64571.A0A1Y2G5I7"/>
<dbReference type="PANTHER" id="PTHR47966:SF1">
    <property type="entry name" value="ASPARTYL PROTEINASE"/>
    <property type="match status" value="1"/>
</dbReference>
<feature type="active site" evidence="8">
    <location>
        <position position="306"/>
    </location>
</feature>
<dbReference type="FunCoup" id="A0A1Y2G5I7">
    <property type="interactions" value="56"/>
</dbReference>
<evidence type="ECO:0000313" key="14">
    <source>
        <dbReference type="Proteomes" id="UP000193648"/>
    </source>
</evidence>
<evidence type="ECO:0000256" key="1">
    <source>
        <dbReference type="ARBA" id="ARBA00007447"/>
    </source>
</evidence>
<sequence length="420" mass="45555">MKIVAAISFAIAVLTTCTVVETAPASGSQSDGLQHHGLRVPLVKRPNHKRDFRAAMAKISHRYPELNLNLGPYDHVPNLLSPRSPHKKDLGRASVMNHGLDIQYYGPVNIGTPPQTVNLVFDTGSADIWFPSAECEMVGCKAHRRFDATKSSTFQKDGRPWTIRYGEGSSASGILGQDVVEVGGVKVHQTIGLALNESITFAQAPEDGIFGLAFNSKQTVKGVKTFMDNAIASKAITRPIFSVYLPSIRMNGGEGGYYLFGAIDHNRYKGRLTSVPVTKQGYWQVHVSDLKFEGQSLAQASEAIVDTGSTLLLVSDAASEAIHKNIKGAFYSKDEFAWVVPCSLASSTQNIYLTLAGKDFHVPVADLAWEPTKEGSSLCYSGVQGGLEGLWVLGDVFIKNNYCVFDLSDKPSIGIAPIRY</sequence>
<comment type="caution">
    <text evidence="13">The sequence shown here is derived from an EMBL/GenBank/DDBJ whole genome shotgun (WGS) entry which is preliminary data.</text>
</comment>
<organism evidence="13 14">
    <name type="scientific">Lobosporangium transversale</name>
    <dbReference type="NCBI Taxonomy" id="64571"/>
    <lineage>
        <taxon>Eukaryota</taxon>
        <taxon>Fungi</taxon>
        <taxon>Fungi incertae sedis</taxon>
        <taxon>Mucoromycota</taxon>
        <taxon>Mortierellomycotina</taxon>
        <taxon>Mortierellomycetes</taxon>
        <taxon>Mortierellales</taxon>
        <taxon>Mortierellaceae</taxon>
        <taxon>Lobosporangium</taxon>
    </lineage>
</organism>
<dbReference type="InterPro" id="IPR033121">
    <property type="entry name" value="PEPTIDASE_A1"/>
</dbReference>
<dbReference type="Proteomes" id="UP000193648">
    <property type="component" value="Unassembled WGS sequence"/>
</dbReference>
<evidence type="ECO:0000256" key="7">
    <source>
        <dbReference type="ARBA" id="ARBA00023157"/>
    </source>
</evidence>
<keyword evidence="6" id="KW-0865">Zymogen</keyword>
<evidence type="ECO:0000256" key="3">
    <source>
        <dbReference type="ARBA" id="ARBA00022729"/>
    </source>
</evidence>
<dbReference type="PROSITE" id="PS51767">
    <property type="entry name" value="PEPTIDASE_A1"/>
    <property type="match status" value="1"/>
</dbReference>
<dbReference type="AlphaFoldDB" id="A0A1Y2G5I7"/>
<dbReference type="GeneID" id="33572628"/>
<dbReference type="InterPro" id="IPR001461">
    <property type="entry name" value="Aspartic_peptidase_A1"/>
</dbReference>
<dbReference type="PRINTS" id="PR00792">
    <property type="entry name" value="PEPSIN"/>
</dbReference>
<dbReference type="OrthoDB" id="15189at2759"/>
<dbReference type="InterPro" id="IPR021109">
    <property type="entry name" value="Peptidase_aspartic_dom_sf"/>
</dbReference>
<comment type="similarity">
    <text evidence="1 10">Belongs to the peptidase A1 family.</text>
</comment>
<evidence type="ECO:0000256" key="10">
    <source>
        <dbReference type="RuleBase" id="RU000454"/>
    </source>
</evidence>
<gene>
    <name evidence="13" type="ORF">BCR41DRAFT_426867</name>
</gene>
<dbReference type="FunFam" id="2.40.70.10:FF:000008">
    <property type="entry name" value="Cathepsin D"/>
    <property type="match status" value="1"/>
</dbReference>
<evidence type="ECO:0000256" key="5">
    <source>
        <dbReference type="ARBA" id="ARBA00022801"/>
    </source>
</evidence>
<evidence type="ECO:0000256" key="11">
    <source>
        <dbReference type="SAM" id="SignalP"/>
    </source>
</evidence>
<dbReference type="EMBL" id="MCFF01000084">
    <property type="protein sequence ID" value="ORY95145.1"/>
    <property type="molecule type" value="Genomic_DNA"/>
</dbReference>
<dbReference type="SUPFAM" id="SSF50630">
    <property type="entry name" value="Acid proteases"/>
    <property type="match status" value="1"/>
</dbReference>
<reference evidence="13 14" key="1">
    <citation type="submission" date="2016-07" db="EMBL/GenBank/DDBJ databases">
        <title>Pervasive Adenine N6-methylation of Active Genes in Fungi.</title>
        <authorList>
            <consortium name="DOE Joint Genome Institute"/>
            <person name="Mondo S.J."/>
            <person name="Dannebaum R.O."/>
            <person name="Kuo R.C."/>
            <person name="Labutti K."/>
            <person name="Haridas S."/>
            <person name="Kuo A."/>
            <person name="Salamov A."/>
            <person name="Ahrendt S.R."/>
            <person name="Lipzen A."/>
            <person name="Sullivan W."/>
            <person name="Andreopoulos W.B."/>
            <person name="Clum A."/>
            <person name="Lindquist E."/>
            <person name="Daum C."/>
            <person name="Ramamoorthy G.K."/>
            <person name="Gryganskyi A."/>
            <person name="Culley D."/>
            <person name="Magnuson J.K."/>
            <person name="James T.Y."/>
            <person name="O'Malley M.A."/>
            <person name="Stajich J.E."/>
            <person name="Spatafora J.W."/>
            <person name="Visel A."/>
            <person name="Grigoriev I.V."/>
        </authorList>
    </citation>
    <scope>NUCLEOTIDE SEQUENCE [LARGE SCALE GENOMIC DNA]</scope>
    <source>
        <strain evidence="13 14">NRRL 3116</strain>
    </source>
</reference>
<dbReference type="InterPro" id="IPR034164">
    <property type="entry name" value="Pepsin-like_dom"/>
</dbReference>
<feature type="signal peptide" evidence="11">
    <location>
        <begin position="1"/>
        <end position="22"/>
    </location>
</feature>
<name>A0A1Y2G5I7_9FUNG</name>
<proteinExistence type="inferred from homology"/>